<reference evidence="2 3" key="1">
    <citation type="submission" date="2017-12" db="EMBL/GenBank/DDBJ databases">
        <title>Comparative genomics of Botrytis spp.</title>
        <authorList>
            <person name="Valero-Jimenez C.A."/>
            <person name="Tapia P."/>
            <person name="Veloso J."/>
            <person name="Silva-Moreno E."/>
            <person name="Staats M."/>
            <person name="Valdes J.H."/>
            <person name="Van Kan J.A.L."/>
        </authorList>
    </citation>
    <scope>NUCLEOTIDE SEQUENCE [LARGE SCALE GENOMIC DNA]</scope>
    <source>
        <strain evidence="2 3">Be9601</strain>
    </source>
</reference>
<dbReference type="Proteomes" id="UP000297229">
    <property type="component" value="Unassembled WGS sequence"/>
</dbReference>
<accession>A0A4Z1JAJ4</accession>
<evidence type="ECO:0000256" key="1">
    <source>
        <dbReference type="SAM" id="MobiDB-lite"/>
    </source>
</evidence>
<feature type="region of interest" description="Disordered" evidence="1">
    <location>
        <begin position="1"/>
        <end position="25"/>
    </location>
</feature>
<gene>
    <name evidence="2" type="ORF">BELL_0703g00070</name>
</gene>
<dbReference type="AlphaFoldDB" id="A0A4Z1JAJ4"/>
<organism evidence="2 3">
    <name type="scientific">Botrytis elliptica</name>
    <dbReference type="NCBI Taxonomy" id="278938"/>
    <lineage>
        <taxon>Eukaryota</taxon>
        <taxon>Fungi</taxon>
        <taxon>Dikarya</taxon>
        <taxon>Ascomycota</taxon>
        <taxon>Pezizomycotina</taxon>
        <taxon>Leotiomycetes</taxon>
        <taxon>Helotiales</taxon>
        <taxon>Sclerotiniaceae</taxon>
        <taxon>Botrytis</taxon>
    </lineage>
</organism>
<comment type="caution">
    <text evidence="2">The sequence shown here is derived from an EMBL/GenBank/DDBJ whole genome shotgun (WGS) entry which is preliminary data.</text>
</comment>
<protein>
    <submittedName>
        <fullName evidence="2">Uncharacterized protein</fullName>
    </submittedName>
</protein>
<proteinExistence type="predicted"/>
<keyword evidence="3" id="KW-1185">Reference proteome</keyword>
<evidence type="ECO:0000313" key="2">
    <source>
        <dbReference type="EMBL" id="TGO70578.1"/>
    </source>
</evidence>
<dbReference type="EMBL" id="PQXM01000701">
    <property type="protein sequence ID" value="TGO70578.1"/>
    <property type="molecule type" value="Genomic_DNA"/>
</dbReference>
<evidence type="ECO:0000313" key="3">
    <source>
        <dbReference type="Proteomes" id="UP000297229"/>
    </source>
</evidence>
<name>A0A4Z1JAJ4_9HELO</name>
<sequence length="102" mass="11457">MRLCGRSCETSAPKIQQTEEQATGTGGLIRQVIQKDPLNPKRYGIANRSAINVQLFGPDTFRIITGEEPPPTPIMARLHLEKTDTWAHDLDDIILKIDEEMD</sequence>
<feature type="compositionally biased region" description="Polar residues" evidence="1">
    <location>
        <begin position="8"/>
        <end position="23"/>
    </location>
</feature>